<dbReference type="InterPro" id="IPR042538">
    <property type="entry name" value="Nucleoporin_Nup155_C_3"/>
</dbReference>
<dbReference type="InterPro" id="IPR014908">
    <property type="entry name" value="Nucleoporin_Nup133/Nup155_N"/>
</dbReference>
<evidence type="ECO:0000256" key="6">
    <source>
        <dbReference type="ARBA" id="ARBA00022816"/>
    </source>
</evidence>
<feature type="compositionally biased region" description="Polar residues" evidence="12">
    <location>
        <begin position="32"/>
        <end position="45"/>
    </location>
</feature>
<keyword evidence="8" id="KW-0811">Translocation</keyword>
<evidence type="ECO:0000256" key="12">
    <source>
        <dbReference type="SAM" id="MobiDB-lite"/>
    </source>
</evidence>
<dbReference type="InterPro" id="IPR007187">
    <property type="entry name" value="Nucleoporin_Nup133/Nup155_C"/>
</dbReference>
<dbReference type="FunFam" id="1.20.58.1780:FF:000003">
    <property type="entry name" value="Non-repetitive nucleoporin, putative"/>
    <property type="match status" value="1"/>
</dbReference>
<keyword evidence="6" id="KW-0509">mRNA transport</keyword>
<dbReference type="GO" id="GO:0017056">
    <property type="term" value="F:structural constituent of nuclear pore"/>
    <property type="evidence" value="ECO:0007669"/>
    <property type="project" value="InterPro"/>
</dbReference>
<dbReference type="GO" id="GO:0006606">
    <property type="term" value="P:protein import into nucleus"/>
    <property type="evidence" value="ECO:0007669"/>
    <property type="project" value="TreeGrafter"/>
</dbReference>
<dbReference type="GO" id="GO:0051292">
    <property type="term" value="P:nuclear pore complex assembly"/>
    <property type="evidence" value="ECO:0007669"/>
    <property type="project" value="UniProtKB-ARBA"/>
</dbReference>
<feature type="domain" description="Nucleoporin Nup133/Nup155-like N-terminal" evidence="14">
    <location>
        <begin position="116"/>
        <end position="578"/>
    </location>
</feature>
<dbReference type="Gene3D" id="1.25.40.440">
    <property type="entry name" value="Nucleoporin, helical domain, central subdomain"/>
    <property type="match status" value="1"/>
</dbReference>
<sequence length="1375" mass="152039">MFAVPQTPQRPLPGAYIQTPAYGLNSKPGALTQPNFRPSAITSQNGSQGQSQALTQQKQQTGQVAGSPPAEELKPIGRAARTINETLSQELRYPELDSYVSQGPSSDYDILSQPAWAPFQKAKSYSIPDSILAQSNNARLSTMMGLFADLNHAWIAIDNSLYLWDYTHPNPDLIGFEEVQQQITAVRLVTPRAGVFVPTINRMLVIATSMEIILVGLASQDAPGGGKTVSLFSTRLSISTKGMTVNLIEGSAVSGRVFFSESTSDDVYELTYQQEEKWFQNRCTKINHTGKSVSAFNPGPIFGFGQRTEQERLVSLTVDDSRSLLYTLSSRSTIRVFNMRPNNGLALMITKTLAATLNDIGHMPSLTTDLLSSNITITSVDPISSREAVRLHLMATTSTGCRIFLSATSGGSYNAYNISTTKSSDAPTSMQVQHVKFPPTDPREIPARQQNARQMVPYGNNQGPTTNSRALNGTRRAVRYAPGYFFCFVPRDAQGTSDSLFVSAPDAGRIARQRENTSMAKYPEFGMWPDLNSRAEDIGLASGPFPATTSPAGFGNELAVQYDEPVSEIAILTNTGIHTYRRRRLVDMLASALQVGGGDEGLDGDIKMFLRLYGAGEIASTALAVACGQGLYVTSESRIARVTDPRVLEYARKAFIEHGGKPHVNENQAIDQSIPAIDTVRPSPRHEGLALYVARLVRSIWKATIVKESVSPMSGLMVFPTVGMAKVQSISQDLIALKEFLGSNRNLIEGLAGPEALGLVSTKQDEVSLQAEHRALHSLVVLIENIIEGIAFVQVLFDEQIAEIMTSLPAEIRKQVQDLTYEGLFCTANGKELAKELVKAIVNRNIANGSNVETVAEALRRRCGSFCSADDVIIFKAQELLKRSSETGGETESGRNLLNESLRLFKQVAGSLPMDRLQWAVESFTAMQFYAGAIQLALDVAQESDRGNRALAWIQDGRPDQDQRAAAFESRKRCYNLIHRVITILDQASTQGPSMIDGQYTLAAKRRAEAYDVINTSDDEAFQTDLYDWYLLQERTDRLLDIQSPYIVTYLERKSSDNIEHADLLWKYHSQRGQNHEAAVVQLMLARSDFKLPLDRRIEYLGRAKANASTTSPGIARHARYQLLRDVSDLLDVANIQSDLLQRLKGDERISADRRPAVINDLDGALVPFDVLYNGYADQAGYFDLCLLIYQAADHRNPADIRATWQNLLDQTHEEIMRRGTPQPYEVVIEKVQSLAKRLSLSETMFPIADIVPILEKYAFEFQNGVGPRTWPMDTLIGVGVPFESLFTVLEGMFYNDEAPFQGRNRRYIAHDIIYVAGLWFRDSSRGAGKILGGEDNAAAITQTLMMLQQQSGLLDENSLHECHGLRARIEQMLR</sequence>
<evidence type="ECO:0000256" key="3">
    <source>
        <dbReference type="ARBA" id="ARBA00004620"/>
    </source>
</evidence>
<evidence type="ECO:0000256" key="9">
    <source>
        <dbReference type="ARBA" id="ARBA00023132"/>
    </source>
</evidence>
<dbReference type="Proteomes" id="UP000664534">
    <property type="component" value="Unassembled WGS sequence"/>
</dbReference>
<dbReference type="GO" id="GO:0000972">
    <property type="term" value="P:transcription-dependent tethering of RNA polymerase II gene DNA at nuclear periphery"/>
    <property type="evidence" value="ECO:0007669"/>
    <property type="project" value="TreeGrafter"/>
</dbReference>
<dbReference type="GO" id="GO:0036228">
    <property type="term" value="P:protein localization to nuclear inner membrane"/>
    <property type="evidence" value="ECO:0007669"/>
    <property type="project" value="TreeGrafter"/>
</dbReference>
<keyword evidence="7" id="KW-0653">Protein transport</keyword>
<evidence type="ECO:0000256" key="4">
    <source>
        <dbReference type="ARBA" id="ARBA00007373"/>
    </source>
</evidence>
<feature type="region of interest" description="Disordered" evidence="12">
    <location>
        <begin position="1"/>
        <end position="77"/>
    </location>
</feature>
<evidence type="ECO:0000313" key="16">
    <source>
        <dbReference type="Proteomes" id="UP000664534"/>
    </source>
</evidence>
<evidence type="ECO:0000256" key="10">
    <source>
        <dbReference type="ARBA" id="ARBA00023136"/>
    </source>
</evidence>
<organism evidence="15 16">
    <name type="scientific">Imshaugia aleurites</name>
    <dbReference type="NCBI Taxonomy" id="172621"/>
    <lineage>
        <taxon>Eukaryota</taxon>
        <taxon>Fungi</taxon>
        <taxon>Dikarya</taxon>
        <taxon>Ascomycota</taxon>
        <taxon>Pezizomycotina</taxon>
        <taxon>Lecanoromycetes</taxon>
        <taxon>OSLEUM clade</taxon>
        <taxon>Lecanoromycetidae</taxon>
        <taxon>Lecanorales</taxon>
        <taxon>Lecanorineae</taxon>
        <taxon>Parmeliaceae</taxon>
        <taxon>Imshaugia</taxon>
    </lineage>
</organism>
<evidence type="ECO:0000256" key="7">
    <source>
        <dbReference type="ARBA" id="ARBA00022927"/>
    </source>
</evidence>
<comment type="caution">
    <text evidence="15">The sequence shown here is derived from an EMBL/GenBank/DDBJ whole genome shotgun (WGS) entry which is preliminary data.</text>
</comment>
<dbReference type="GO" id="GO:0031965">
    <property type="term" value="C:nuclear membrane"/>
    <property type="evidence" value="ECO:0007669"/>
    <property type="project" value="UniProtKB-SubCell"/>
</dbReference>
<dbReference type="InterPro" id="IPR042537">
    <property type="entry name" value="Nucleoporin_Nup155_C_2"/>
</dbReference>
<dbReference type="PANTHER" id="PTHR10350:SF6">
    <property type="entry name" value="NUCLEAR PORE COMPLEX PROTEIN NUP155"/>
    <property type="match status" value="1"/>
</dbReference>
<keyword evidence="11" id="KW-0539">Nucleus</keyword>
<name>A0A8H3G210_9LECA</name>
<reference evidence="15" key="1">
    <citation type="submission" date="2021-03" db="EMBL/GenBank/DDBJ databases">
        <authorList>
            <person name="Tagirdzhanova G."/>
        </authorList>
    </citation>
    <scope>NUCLEOTIDE SEQUENCE</scope>
</reference>
<dbReference type="Pfam" id="PF03177">
    <property type="entry name" value="Nucleoporin_C"/>
    <property type="match status" value="1"/>
</dbReference>
<evidence type="ECO:0000256" key="11">
    <source>
        <dbReference type="ARBA" id="ARBA00023242"/>
    </source>
</evidence>
<dbReference type="FunFam" id="1.25.40.440:FF:000001">
    <property type="entry name" value="Nuclear pore complex subunit"/>
    <property type="match status" value="1"/>
</dbReference>
<accession>A0A8H3G210</accession>
<evidence type="ECO:0000256" key="1">
    <source>
        <dbReference type="ARBA" id="ARBA00004335"/>
    </source>
</evidence>
<dbReference type="Gene3D" id="1.20.120.1880">
    <property type="entry name" value="Nucleoporin, helical C-terminal domain"/>
    <property type="match status" value="1"/>
</dbReference>
<keyword evidence="9" id="KW-0906">Nuclear pore complex</keyword>
<evidence type="ECO:0008006" key="17">
    <source>
        <dbReference type="Google" id="ProtNLM"/>
    </source>
</evidence>
<keyword evidence="16" id="KW-1185">Reference proteome</keyword>
<dbReference type="OrthoDB" id="338970at2759"/>
<evidence type="ECO:0000256" key="8">
    <source>
        <dbReference type="ARBA" id="ARBA00023010"/>
    </source>
</evidence>
<evidence type="ECO:0000256" key="5">
    <source>
        <dbReference type="ARBA" id="ARBA00022448"/>
    </source>
</evidence>
<evidence type="ECO:0000259" key="14">
    <source>
        <dbReference type="Pfam" id="PF08801"/>
    </source>
</evidence>
<evidence type="ECO:0000256" key="2">
    <source>
        <dbReference type="ARBA" id="ARBA00004567"/>
    </source>
</evidence>
<feature type="compositionally biased region" description="Low complexity" evidence="12">
    <location>
        <begin position="46"/>
        <end position="66"/>
    </location>
</feature>
<dbReference type="InterPro" id="IPR004870">
    <property type="entry name" value="Nucleoporin_Nup155"/>
</dbReference>
<dbReference type="GO" id="GO:0044611">
    <property type="term" value="C:nuclear pore inner ring"/>
    <property type="evidence" value="ECO:0007669"/>
    <property type="project" value="TreeGrafter"/>
</dbReference>
<comment type="similarity">
    <text evidence="4">Belongs to the non-repetitive/WGA-negative nucleoporin family.</text>
</comment>
<gene>
    <name evidence="15" type="ORF">IMSHALPRED_008694</name>
</gene>
<dbReference type="Gene3D" id="1.20.58.1780">
    <property type="match status" value="1"/>
</dbReference>
<keyword evidence="5" id="KW-0813">Transport</keyword>
<dbReference type="Pfam" id="PF08801">
    <property type="entry name" value="Nucleoporin_N"/>
    <property type="match status" value="1"/>
</dbReference>
<evidence type="ECO:0000313" key="15">
    <source>
        <dbReference type="EMBL" id="CAF9931708.1"/>
    </source>
</evidence>
<feature type="domain" description="Nucleoporin Nup133/Nup155-like C-terminal" evidence="13">
    <location>
        <begin position="683"/>
        <end position="1331"/>
    </location>
</feature>
<dbReference type="EMBL" id="CAJPDT010000062">
    <property type="protein sequence ID" value="CAF9931708.1"/>
    <property type="molecule type" value="Genomic_DNA"/>
</dbReference>
<dbReference type="InterPro" id="IPR042533">
    <property type="entry name" value="Nucleoporin_Nup155_C_1"/>
</dbReference>
<comment type="subcellular location">
    <subcellularLocation>
        <location evidence="1">Nucleus membrane</location>
        <topology evidence="1">Peripheral membrane protein</topology>
        <orientation evidence="1">Cytoplasmic side</orientation>
    </subcellularLocation>
    <subcellularLocation>
        <location evidence="3">Nucleus membrane</location>
        <topology evidence="3">Peripheral membrane protein</topology>
        <orientation evidence="3">Nucleoplasmic side</orientation>
    </subcellularLocation>
    <subcellularLocation>
        <location evidence="2">Nucleus</location>
        <location evidence="2">Nuclear pore complex</location>
    </subcellularLocation>
</comment>
<evidence type="ECO:0000259" key="13">
    <source>
        <dbReference type="Pfam" id="PF03177"/>
    </source>
</evidence>
<keyword evidence="10" id="KW-0472">Membrane</keyword>
<dbReference type="GO" id="GO:0051028">
    <property type="term" value="P:mRNA transport"/>
    <property type="evidence" value="ECO:0007669"/>
    <property type="project" value="UniProtKB-KW"/>
</dbReference>
<protein>
    <recommendedName>
        <fullName evidence="17">Non-repetitive nucleoporin</fullName>
    </recommendedName>
</protein>
<dbReference type="FunFam" id="1.25.40.450:FF:000002">
    <property type="entry name" value="Putative non-repetitive nucleoporin"/>
    <property type="match status" value="1"/>
</dbReference>
<dbReference type="PANTHER" id="PTHR10350">
    <property type="entry name" value="NUCLEAR PORE COMPLEX PROTEIN NUP155"/>
    <property type="match status" value="1"/>
</dbReference>
<dbReference type="Gene3D" id="1.25.40.450">
    <property type="entry name" value="Nucleoporin, helical domain, N-terminal subdomain"/>
    <property type="match status" value="1"/>
</dbReference>
<proteinExistence type="inferred from homology"/>
<dbReference type="GO" id="GO:0006405">
    <property type="term" value="P:RNA export from nucleus"/>
    <property type="evidence" value="ECO:0007669"/>
    <property type="project" value="TreeGrafter"/>
</dbReference>